<keyword evidence="1" id="KW-0732">Signal</keyword>
<sequence>MKRWVALYLVSLAAAALAANRFVRIPENQAIAWPNHDLIDVNHATAQDWMLLPGIGEKRAQALVALQKQKGCLKGPEEMTEAEEISKALAEQIKPYLTFE</sequence>
<feature type="chain" id="PRO_5039043450" evidence="1">
    <location>
        <begin position="19"/>
        <end position="100"/>
    </location>
</feature>
<feature type="signal peptide" evidence="1">
    <location>
        <begin position="1"/>
        <end position="18"/>
    </location>
</feature>
<dbReference type="Pfam" id="PF12836">
    <property type="entry name" value="HHH_3"/>
    <property type="match status" value="1"/>
</dbReference>
<dbReference type="SUPFAM" id="SSF47781">
    <property type="entry name" value="RuvA domain 2-like"/>
    <property type="match status" value="1"/>
</dbReference>
<name>A0A9D2TJX9_9FIRM</name>
<proteinExistence type="predicted"/>
<evidence type="ECO:0000256" key="1">
    <source>
        <dbReference type="SAM" id="SignalP"/>
    </source>
</evidence>
<reference evidence="2" key="1">
    <citation type="journal article" date="2021" name="PeerJ">
        <title>Extensive microbial diversity within the chicken gut microbiome revealed by metagenomics and culture.</title>
        <authorList>
            <person name="Gilroy R."/>
            <person name="Ravi A."/>
            <person name="Getino M."/>
            <person name="Pursley I."/>
            <person name="Horton D.L."/>
            <person name="Alikhan N.F."/>
            <person name="Baker D."/>
            <person name="Gharbi K."/>
            <person name="Hall N."/>
            <person name="Watson M."/>
            <person name="Adriaenssens E.M."/>
            <person name="Foster-Nyarko E."/>
            <person name="Jarju S."/>
            <person name="Secka A."/>
            <person name="Antonio M."/>
            <person name="Oren A."/>
            <person name="Chaudhuri R.R."/>
            <person name="La Ragione R."/>
            <person name="Hildebrand F."/>
            <person name="Pallen M.J."/>
        </authorList>
    </citation>
    <scope>NUCLEOTIDE SEQUENCE</scope>
    <source>
        <strain evidence="2">5933</strain>
    </source>
</reference>
<comment type="caution">
    <text evidence="2">The sequence shown here is derived from an EMBL/GenBank/DDBJ whole genome shotgun (WGS) entry which is preliminary data.</text>
</comment>
<reference evidence="2" key="2">
    <citation type="submission" date="2021-04" db="EMBL/GenBank/DDBJ databases">
        <authorList>
            <person name="Gilroy R."/>
        </authorList>
    </citation>
    <scope>NUCLEOTIDE SEQUENCE</scope>
    <source>
        <strain evidence="2">5933</strain>
    </source>
</reference>
<accession>A0A9D2TJX9</accession>
<dbReference type="Gene3D" id="1.10.150.320">
    <property type="entry name" value="Photosystem II 12 kDa extrinsic protein"/>
    <property type="match status" value="1"/>
</dbReference>
<dbReference type="Proteomes" id="UP000823918">
    <property type="component" value="Unassembled WGS sequence"/>
</dbReference>
<dbReference type="EMBL" id="DWWA01000051">
    <property type="protein sequence ID" value="HJC73060.1"/>
    <property type="molecule type" value="Genomic_DNA"/>
</dbReference>
<organism evidence="2 3">
    <name type="scientific">Candidatus Ruthenibacterium merdavium</name>
    <dbReference type="NCBI Taxonomy" id="2838752"/>
    <lineage>
        <taxon>Bacteria</taxon>
        <taxon>Bacillati</taxon>
        <taxon>Bacillota</taxon>
        <taxon>Clostridia</taxon>
        <taxon>Eubacteriales</taxon>
        <taxon>Oscillospiraceae</taxon>
        <taxon>Ruthenibacterium</taxon>
    </lineage>
</organism>
<gene>
    <name evidence="2" type="ORF">H9698_09760</name>
</gene>
<dbReference type="AlphaFoldDB" id="A0A9D2TJX9"/>
<protein>
    <submittedName>
        <fullName evidence="2">Helix-hairpin-helix domain-containing protein</fullName>
    </submittedName>
</protein>
<evidence type="ECO:0000313" key="3">
    <source>
        <dbReference type="Proteomes" id="UP000823918"/>
    </source>
</evidence>
<evidence type="ECO:0000313" key="2">
    <source>
        <dbReference type="EMBL" id="HJC73060.1"/>
    </source>
</evidence>
<dbReference type="InterPro" id="IPR010994">
    <property type="entry name" value="RuvA_2-like"/>
</dbReference>